<dbReference type="InterPro" id="IPR044978">
    <property type="entry name" value="GRV2/DNAJC13"/>
</dbReference>
<dbReference type="GO" id="GO:0007032">
    <property type="term" value="P:endosome organization"/>
    <property type="evidence" value="ECO:0007669"/>
    <property type="project" value="InterPro"/>
</dbReference>
<dbReference type="SMART" id="SM00271">
    <property type="entry name" value="DnaJ"/>
    <property type="match status" value="1"/>
</dbReference>
<dbReference type="PANTHER" id="PTHR36983:SF2">
    <property type="entry name" value="DNAJ HOMOLOG SUBFAMILY C MEMBER 13"/>
    <property type="match status" value="1"/>
</dbReference>
<dbReference type="PROSITE" id="PS50076">
    <property type="entry name" value="DNAJ_2"/>
    <property type="match status" value="1"/>
</dbReference>
<dbReference type="InterPro" id="IPR016024">
    <property type="entry name" value="ARM-type_fold"/>
</dbReference>
<name>A0A8D8V263_9HEMI</name>
<reference evidence="3" key="1">
    <citation type="submission" date="2021-05" db="EMBL/GenBank/DDBJ databases">
        <authorList>
            <person name="Alioto T."/>
            <person name="Alioto T."/>
            <person name="Gomez Garrido J."/>
        </authorList>
    </citation>
    <scope>NUCLEOTIDE SEQUENCE</scope>
</reference>
<evidence type="ECO:0000313" key="3">
    <source>
        <dbReference type="EMBL" id="CAG6716408.1"/>
    </source>
</evidence>
<sequence length="1444" mass="164017">MGHGISTLQNINMKVIHPLPNNQDLACYYVTKHSWKGKYKRIFSIGTQGITTYNPNNLEVTNRWSYADILEIKYLPNQPDFFTLFFVKENSRKDGMKFSSEHRSRIIIDLLKQKYNNALGSSAEYLVKVDAFKHSWSETRLPVTLVVTNHSLDQMSPVGGGDGIAVASQSRVLSSYPFNTIETIQTVTDVQNGFVVVSKPFGRMHLFTSQRRDVLVQKIVENSSKYCGIPLELSTQPLSFSDYQENKFGAYGEDRHITSLSEFSVLKFSTRATAYATTPGTPTDLSPHATVRRLLCLTESCLVERDPATYNIVTVKPLQDIFAVIRDVNDSQAFSLEFTNMKVYKYSVPQRDALLATLLDGVRSSGNRDVHVKMKHSDFGKRWAPPCEPVEEEVESFHLKFLYQAPKDRKYEEVIDRFNVNIPYSGLNHSVTADGIFAENKEKLILSALQSLLAREGDQSELSVSAPDLEAQFHTMRRLVASRVGFAALTAMPSFRDTVGLKVVKALNRENEAISHASVDMLCGLMHPMHAHDDPSDLRQEQLNKSCLLSNHKFLDALLDMWIRHVTLGTGALVVSAMLDFLTFALCVPYSETTESKHFDALLTLVAQRGRPLFQHFQHPSLSIIKGAGLIMRALIEEGEADVSGRLQHLALCEAALPRHLLSALYSGGDRTDTMHRQLSRHLIGLWVTDNEAAHSLLSRMLPLGLLQFLESEEEVPPDAVEQDVELRDNLKLAQDHASRNQRNPHLVKIERHMKTIEKNIEHALQHWSTSLGLDQRPPGYKTSTGTAPPAGGTQPINHKERPIVLRKRRERVKSSANWKLFYYKFSQNHSLPSLIWNHVTRQELRECLEKELRIFNADRDNLGTGTLISWNHHEFEVTYSSLQDEMCIDGYYLRILLESSSQDLGIRSPLTFFNNLYHRFLLTQRLDMKCQCLQAMSIVYNQYSEVIGLFPDIRYIIVMLSRTQDKLERDRLLIFLDKLLSYKENIKIFLDENGISVLVDLVTLAHLHVTRARHVIQSNVLEAAAGANNALEDQEKEWYYGTSEQSKGPVSFGQMKQLWAAGELNPKTKVWAHGMEGWKSLHQVTQLKWTLVAKNSGGVMNETELSSLILSMLIKITRCYPTRDEDGAVIWPLPKVKRCLSQATVLPHLVQLLLTFDPGLVELVATLLCEIVVDNALARKLYLTGVFFFILMYTGSNVLPIARFLQLTHTAQAFMSDTLTSSDLMKRSILGPLLPEAMLYYLENHGADKFAQIFLGEFDTPEAIWSGDMRRHLIGKIAAHLADFTPRLAGNNRAVYQFCGIPAVRYPQLESEMFVNVFYLRHLCDATRFPDWPISHPVQLLKEVLEAWTSEVERKPPEMTADDAYQSLGLTRGSHHEENVVRKAYYKIASQYHPDKNPGGRDIFVRANKAYDFLCSRTCWENNEPNPNNIVLVLRTQSILFHR</sequence>
<dbReference type="Gene3D" id="1.10.287.110">
    <property type="entry name" value="DnaJ domain"/>
    <property type="match status" value="1"/>
</dbReference>
<dbReference type="InterPro" id="IPR025640">
    <property type="entry name" value="GYF_2"/>
</dbReference>
<dbReference type="InterPro" id="IPR045802">
    <property type="entry name" value="GRV2/DNAJC13_N"/>
</dbReference>
<dbReference type="GO" id="GO:2000641">
    <property type="term" value="P:regulation of early endosome to late endosome transport"/>
    <property type="evidence" value="ECO:0007669"/>
    <property type="project" value="InterPro"/>
</dbReference>
<proteinExistence type="predicted"/>
<dbReference type="CDD" id="cd06257">
    <property type="entry name" value="DnaJ"/>
    <property type="match status" value="1"/>
</dbReference>
<feature type="domain" description="J" evidence="2">
    <location>
        <begin position="1364"/>
        <end position="1420"/>
    </location>
</feature>
<dbReference type="Pfam" id="PF19432">
    <property type="entry name" value="RME-8_N"/>
    <property type="match status" value="1"/>
</dbReference>
<evidence type="ECO:0000259" key="2">
    <source>
        <dbReference type="PROSITE" id="PS50076"/>
    </source>
</evidence>
<dbReference type="SUPFAM" id="SSF46565">
    <property type="entry name" value="Chaperone J-domain"/>
    <property type="match status" value="1"/>
</dbReference>
<dbReference type="SUPFAM" id="SSF48371">
    <property type="entry name" value="ARM repeat"/>
    <property type="match status" value="1"/>
</dbReference>
<dbReference type="EMBL" id="HBUF01354444">
    <property type="protein sequence ID" value="CAG6716408.1"/>
    <property type="molecule type" value="Transcribed_RNA"/>
</dbReference>
<evidence type="ECO:0000256" key="1">
    <source>
        <dbReference type="SAM" id="MobiDB-lite"/>
    </source>
</evidence>
<accession>A0A8D8V263</accession>
<dbReference type="PANTHER" id="PTHR36983">
    <property type="entry name" value="DNAJ HOMOLOG SUBFAMILY C MEMBER 13"/>
    <property type="match status" value="1"/>
</dbReference>
<dbReference type="GO" id="GO:0006898">
    <property type="term" value="P:receptor-mediated endocytosis"/>
    <property type="evidence" value="ECO:0007669"/>
    <property type="project" value="TreeGrafter"/>
</dbReference>
<feature type="compositionally biased region" description="Low complexity" evidence="1">
    <location>
        <begin position="785"/>
        <end position="794"/>
    </location>
</feature>
<feature type="region of interest" description="Disordered" evidence="1">
    <location>
        <begin position="778"/>
        <end position="800"/>
    </location>
</feature>
<dbReference type="GO" id="GO:0010008">
    <property type="term" value="C:endosome membrane"/>
    <property type="evidence" value="ECO:0007669"/>
    <property type="project" value="TreeGrafter"/>
</dbReference>
<dbReference type="Pfam" id="PF14237">
    <property type="entry name" value="GYF_2"/>
    <property type="match status" value="1"/>
</dbReference>
<dbReference type="InterPro" id="IPR036869">
    <property type="entry name" value="J_dom_sf"/>
</dbReference>
<dbReference type="Pfam" id="PF00226">
    <property type="entry name" value="DnaJ"/>
    <property type="match status" value="1"/>
</dbReference>
<dbReference type="InterPro" id="IPR001623">
    <property type="entry name" value="DnaJ_domain"/>
</dbReference>
<protein>
    <submittedName>
        <fullName evidence="3">DnaJ homolog subfamily C member 13</fullName>
    </submittedName>
</protein>
<dbReference type="FunFam" id="1.10.287.110:FF:000007">
    <property type="entry name" value="DnaJ (Hsp40) homolog, subfamily C, member 13"/>
    <property type="match status" value="1"/>
</dbReference>
<organism evidence="3">
    <name type="scientific">Cacopsylla melanoneura</name>
    <dbReference type="NCBI Taxonomy" id="428564"/>
    <lineage>
        <taxon>Eukaryota</taxon>
        <taxon>Metazoa</taxon>
        <taxon>Ecdysozoa</taxon>
        <taxon>Arthropoda</taxon>
        <taxon>Hexapoda</taxon>
        <taxon>Insecta</taxon>
        <taxon>Pterygota</taxon>
        <taxon>Neoptera</taxon>
        <taxon>Paraneoptera</taxon>
        <taxon>Hemiptera</taxon>
        <taxon>Sternorrhyncha</taxon>
        <taxon>Psylloidea</taxon>
        <taxon>Psyllidae</taxon>
        <taxon>Psyllinae</taxon>
        <taxon>Cacopsylla</taxon>
    </lineage>
</organism>